<proteinExistence type="inferred from homology"/>
<evidence type="ECO:0000256" key="1">
    <source>
        <dbReference type="ARBA" id="ARBA00008919"/>
    </source>
</evidence>
<organism evidence="5">
    <name type="scientific">viral metagenome</name>
    <dbReference type="NCBI Taxonomy" id="1070528"/>
    <lineage>
        <taxon>unclassified sequences</taxon>
        <taxon>metagenomes</taxon>
        <taxon>organismal metagenomes</taxon>
    </lineage>
</organism>
<dbReference type="InterPro" id="IPR001503">
    <property type="entry name" value="Glyco_trans_10"/>
</dbReference>
<dbReference type="InterPro" id="IPR055270">
    <property type="entry name" value="Glyco_tran_10_C"/>
</dbReference>
<dbReference type="GO" id="GO:0008417">
    <property type="term" value="F:fucosyltransferase activity"/>
    <property type="evidence" value="ECO:0007669"/>
    <property type="project" value="InterPro"/>
</dbReference>
<dbReference type="GO" id="GO:0016020">
    <property type="term" value="C:membrane"/>
    <property type="evidence" value="ECO:0007669"/>
    <property type="project" value="InterPro"/>
</dbReference>
<dbReference type="Gene3D" id="3.40.50.11660">
    <property type="entry name" value="Glycosyl transferase family 10, C-terminal domain"/>
    <property type="match status" value="1"/>
</dbReference>
<protein>
    <recommendedName>
        <fullName evidence="4">Fucosyltransferase C-terminal domain-containing protein</fullName>
    </recommendedName>
</protein>
<dbReference type="InterPro" id="IPR038577">
    <property type="entry name" value="GT10-like_C_sf"/>
</dbReference>
<keyword evidence="2" id="KW-0328">Glycosyltransferase</keyword>
<dbReference type="SUPFAM" id="SSF53756">
    <property type="entry name" value="UDP-Glycosyltransferase/glycogen phosphorylase"/>
    <property type="match status" value="1"/>
</dbReference>
<reference evidence="5" key="1">
    <citation type="journal article" date="2020" name="Nature">
        <title>Giant virus diversity and host interactions through global metagenomics.</title>
        <authorList>
            <person name="Schulz F."/>
            <person name="Roux S."/>
            <person name="Paez-Espino D."/>
            <person name="Jungbluth S."/>
            <person name="Walsh D.A."/>
            <person name="Denef V.J."/>
            <person name="McMahon K.D."/>
            <person name="Konstantinidis K.T."/>
            <person name="Eloe-Fadrosh E.A."/>
            <person name="Kyrpides N.C."/>
            <person name="Woyke T."/>
        </authorList>
    </citation>
    <scope>NUCLEOTIDE SEQUENCE</scope>
    <source>
        <strain evidence="5">GVMAG-M-3300027769-26</strain>
    </source>
</reference>
<accession>A0A6C0LAJ0</accession>
<keyword evidence="3" id="KW-0808">Transferase</keyword>
<evidence type="ECO:0000256" key="3">
    <source>
        <dbReference type="ARBA" id="ARBA00022679"/>
    </source>
</evidence>
<feature type="domain" description="Fucosyltransferase C-terminal" evidence="4">
    <location>
        <begin position="145"/>
        <end position="280"/>
    </location>
</feature>
<dbReference type="PANTHER" id="PTHR11929:SF194">
    <property type="entry name" value="ALPHA-(1,3)-FUCOSYLTRANSFERASE 10"/>
    <property type="match status" value="1"/>
</dbReference>
<dbReference type="PANTHER" id="PTHR11929">
    <property type="entry name" value="ALPHA- 1,3 -FUCOSYLTRANSFERASE"/>
    <property type="match status" value="1"/>
</dbReference>
<dbReference type="EMBL" id="MN740467">
    <property type="protein sequence ID" value="QHU27976.1"/>
    <property type="molecule type" value="Genomic_DNA"/>
</dbReference>
<evidence type="ECO:0000256" key="2">
    <source>
        <dbReference type="ARBA" id="ARBA00022676"/>
    </source>
</evidence>
<evidence type="ECO:0000259" key="4">
    <source>
        <dbReference type="Pfam" id="PF00852"/>
    </source>
</evidence>
<dbReference type="Pfam" id="PF00852">
    <property type="entry name" value="Glyco_transf_10"/>
    <property type="match status" value="1"/>
</dbReference>
<comment type="similarity">
    <text evidence="1">Belongs to the glycosyltransferase 10 family.</text>
</comment>
<dbReference type="AlphaFoldDB" id="A0A6C0LAJ0"/>
<evidence type="ECO:0000313" key="5">
    <source>
        <dbReference type="EMBL" id="QHU27976.1"/>
    </source>
</evidence>
<sequence>MEIVKEAKSAEPTEPMGPTEYYIYVNAFWYGFINKTDANNISIFENIFSKTFMRNFKITDNLNIANVLFESVFGPTLADIKMWRYKIFYSGEPYISNPDKYDVLLYSTETHKNVVDLPLYAVYIQNNNFMERIINRPTITKIPEKFCCFIVSNDACNTRNKMFHLLNSYKKVDSGGKYCNNINYVIKHNYWSDEFRAFISNYKFIICFENHRLGTYSTEKIVNPYIAGSIPIYWSSKHIHKVFNRNSMLFLEDESVESYEKLMNEIIELDNDDAKYLEFINRPILEDKDMKYYNDNYTVDAVALKIDNVLLKK</sequence>
<name>A0A6C0LAJ0_9ZZZZ</name>